<dbReference type="AlphaFoldDB" id="D9XHX3"/>
<dbReference type="Pfam" id="PF00805">
    <property type="entry name" value="Pentapeptide"/>
    <property type="match status" value="5"/>
</dbReference>
<dbReference type="SUPFAM" id="SSF141571">
    <property type="entry name" value="Pentapeptide repeat-like"/>
    <property type="match status" value="1"/>
</dbReference>
<dbReference type="Proteomes" id="UP000004184">
    <property type="component" value="Unassembled WGS sequence"/>
</dbReference>
<dbReference type="STRING" id="591159.SSQG_07670"/>
<name>D9XHX3_STRVT</name>
<dbReference type="EMBL" id="GG657757">
    <property type="protein sequence ID" value="EFL37152.1"/>
    <property type="molecule type" value="Genomic_DNA"/>
</dbReference>
<dbReference type="InterPro" id="IPR051082">
    <property type="entry name" value="Pentapeptide-BTB/POZ_domain"/>
</dbReference>
<organism evidence="1 2">
    <name type="scientific">Streptomyces viridochromogenes (strain DSM 40736 / JCM 4977 / BCRC 1201 / Tue 494)</name>
    <dbReference type="NCBI Taxonomy" id="591159"/>
    <lineage>
        <taxon>Bacteria</taxon>
        <taxon>Bacillati</taxon>
        <taxon>Actinomycetota</taxon>
        <taxon>Actinomycetes</taxon>
        <taxon>Kitasatosporales</taxon>
        <taxon>Streptomycetaceae</taxon>
        <taxon>Streptomyces</taxon>
    </lineage>
</organism>
<reference evidence="2" key="1">
    <citation type="submission" date="2009-02" db="EMBL/GenBank/DDBJ databases">
        <title>Annotation of Streptomyces viridochromogenes strain DSM 40736.</title>
        <authorList>
            <consortium name="The Broad Institute Genome Sequencing Platform"/>
            <consortium name="Broad Institute Microbial Sequencing Center"/>
            <person name="Fischbach M."/>
            <person name="Godfrey P."/>
            <person name="Ward D."/>
            <person name="Young S."/>
            <person name="Zeng Q."/>
            <person name="Koehrsen M."/>
            <person name="Alvarado L."/>
            <person name="Berlin A.M."/>
            <person name="Bochicchio J."/>
            <person name="Borenstein D."/>
            <person name="Chapman S.B."/>
            <person name="Chen Z."/>
            <person name="Engels R."/>
            <person name="Freedman E."/>
            <person name="Gellesch M."/>
            <person name="Goldberg J."/>
            <person name="Griggs A."/>
            <person name="Gujja S."/>
            <person name="Heilman E.R."/>
            <person name="Heiman D.I."/>
            <person name="Hepburn T.A."/>
            <person name="Howarth C."/>
            <person name="Jen D."/>
            <person name="Larson L."/>
            <person name="Lewis B."/>
            <person name="Mehta T."/>
            <person name="Park D."/>
            <person name="Pearson M."/>
            <person name="Richards J."/>
            <person name="Roberts A."/>
            <person name="Saif S."/>
            <person name="Shea T.D."/>
            <person name="Shenoy N."/>
            <person name="Sisk P."/>
            <person name="Stolte C."/>
            <person name="Sykes S.N."/>
            <person name="Thomson T."/>
            <person name="Walk T."/>
            <person name="White J."/>
            <person name="Yandava C."/>
            <person name="Straight P."/>
            <person name="Clardy J."/>
            <person name="Hung D."/>
            <person name="Kolter R."/>
            <person name="Mekalanos J."/>
            <person name="Walker S."/>
            <person name="Walsh C.T."/>
            <person name="Wieland-Brown L.C."/>
            <person name="Haas B."/>
            <person name="Nusbaum C."/>
            <person name="Birren B."/>
        </authorList>
    </citation>
    <scope>NUCLEOTIDE SEQUENCE [LARGE SCALE GENOMIC DNA]</scope>
    <source>
        <strain evidence="2">DSM 40736 / JCM 4977 / BCRC 1201 / Tue 494</strain>
    </source>
</reference>
<gene>
    <name evidence="1" type="ORF">SSQG_07670</name>
</gene>
<proteinExistence type="predicted"/>
<dbReference type="eggNOG" id="COG1357">
    <property type="taxonomic scope" value="Bacteria"/>
</dbReference>
<sequence>MAVAGLWYSNVQTQQANDQARQERALTKEGQITDRYTAAVSNLGADKMDVRLGGIYALERTMQDSTRDHPTIANVLATYIRTHAAKPPAQGQDVPADVNAALTVLTTRDTTHDKGFRLDLRSVWLPEAEIGRPLNETPAAMARADLRDTRLRGAKLDSADLRDANLGNADLRGADLTFTTLSRALLVNADLRDAQLFAADLQYAFLTDADLSGAHLRSAKLLGASLPRADLSGSELADVNLRSSNLEGADLSGSDLEDVDFTSRSTEVSGANLEGANLTGANLEGANLKTVNKEMAGVILDDANLKGANLTDANLSGADLSSVKNLTRKQLDSARTDGDTRLPAGLS</sequence>
<dbReference type="PANTHER" id="PTHR14136">
    <property type="entry name" value="BTB_POZ DOMAIN-CONTAINING PROTEIN KCTD9"/>
    <property type="match status" value="1"/>
</dbReference>
<dbReference type="HOGENOM" id="CLU_033401_0_1_11"/>
<evidence type="ECO:0000313" key="1">
    <source>
        <dbReference type="EMBL" id="EFL37152.1"/>
    </source>
</evidence>
<accession>D9XHX3</accession>
<dbReference type="PANTHER" id="PTHR14136:SF17">
    <property type="entry name" value="BTB_POZ DOMAIN-CONTAINING PROTEIN KCTD9"/>
    <property type="match status" value="1"/>
</dbReference>
<protein>
    <submittedName>
        <fullName evidence="1">Pentapeptide repeat-containing protein</fullName>
    </submittedName>
</protein>
<dbReference type="Gene3D" id="2.160.20.80">
    <property type="entry name" value="E3 ubiquitin-protein ligase SopA"/>
    <property type="match status" value="3"/>
</dbReference>
<dbReference type="InterPro" id="IPR001646">
    <property type="entry name" value="5peptide_repeat"/>
</dbReference>
<keyword evidence="2" id="KW-1185">Reference proteome</keyword>
<evidence type="ECO:0000313" key="2">
    <source>
        <dbReference type="Proteomes" id="UP000004184"/>
    </source>
</evidence>
<dbReference type="RefSeq" id="WP_003995305.1">
    <property type="nucleotide sequence ID" value="NZ_GG657757.1"/>
</dbReference>